<dbReference type="PROSITE" id="PS50893">
    <property type="entry name" value="ABC_TRANSPORTER_2"/>
    <property type="match status" value="1"/>
</dbReference>
<dbReference type="PROSITE" id="PS00211">
    <property type="entry name" value="ABC_TRANSPORTER_1"/>
    <property type="match status" value="1"/>
</dbReference>
<evidence type="ECO:0000313" key="8">
    <source>
        <dbReference type="Proteomes" id="UP000245048"/>
    </source>
</evidence>
<accession>A0A2U1V385</accession>
<proteinExistence type="inferred from homology"/>
<evidence type="ECO:0000256" key="3">
    <source>
        <dbReference type="ARBA" id="ARBA00022448"/>
    </source>
</evidence>
<keyword evidence="8" id="KW-1185">Reference proteome</keyword>
<dbReference type="Proteomes" id="UP000245048">
    <property type="component" value="Unassembled WGS sequence"/>
</dbReference>
<dbReference type="AlphaFoldDB" id="A0A2U1V385"/>
<comment type="similarity">
    <text evidence="2">Belongs to the ABC transporter superfamily.</text>
</comment>
<dbReference type="PANTHER" id="PTHR43776:SF7">
    <property type="entry name" value="D,D-DIPEPTIDE TRANSPORT ATP-BINDING PROTEIN DDPF-RELATED"/>
    <property type="match status" value="1"/>
</dbReference>
<dbReference type="Pfam" id="PF08352">
    <property type="entry name" value="oligo_HPY"/>
    <property type="match status" value="1"/>
</dbReference>
<evidence type="ECO:0000256" key="1">
    <source>
        <dbReference type="ARBA" id="ARBA00004417"/>
    </source>
</evidence>
<feature type="domain" description="ABC transporter" evidence="6">
    <location>
        <begin position="5"/>
        <end position="251"/>
    </location>
</feature>
<dbReference type="InterPro" id="IPR050319">
    <property type="entry name" value="ABC_transp_ATP-bind"/>
</dbReference>
<sequence>MSELLKAEGLVRRYTMRRGWLGRPVEVRALDGVSLTLEHGRTLGLVGESGCGKSTTGRLVLGLETPDEGHVRFEGQPLPAPGTAEWRRLRARMQMVYQDPLGAMDRRLTIGAQVAEPWAIHGRASSPAQVAALLQSVGLRPDHAARYPHELSGGQRQRAVLARALATDPALLVCDEPISALDVSIQAQVMNLLAEIQAERGVSLLFISHDLRAVRQMSHRVAVMYLGRIVEEGEPDAVLHDPAHPYARALVSAIPHPQRRGQRIVLQGDPPNPAARPAGCAFHPRCPVASARCAAETPALKPRADGRLVACHVAQGETAPGTGLSETTLAKAA</sequence>
<protein>
    <submittedName>
        <fullName evidence="7">Peptide ABC transporter ATP-binding protein</fullName>
    </submittedName>
</protein>
<keyword evidence="3" id="KW-0813">Transport</keyword>
<keyword evidence="5 7" id="KW-0067">ATP-binding</keyword>
<comment type="caution">
    <text evidence="7">The sequence shown here is derived from an EMBL/GenBank/DDBJ whole genome shotgun (WGS) entry which is preliminary data.</text>
</comment>
<dbReference type="InterPro" id="IPR027417">
    <property type="entry name" value="P-loop_NTPase"/>
</dbReference>
<dbReference type="InterPro" id="IPR017871">
    <property type="entry name" value="ABC_transporter-like_CS"/>
</dbReference>
<gene>
    <name evidence="7" type="ORF">CR165_13855</name>
</gene>
<dbReference type="SUPFAM" id="SSF52540">
    <property type="entry name" value="P-loop containing nucleoside triphosphate hydrolases"/>
    <property type="match status" value="1"/>
</dbReference>
<dbReference type="GO" id="GO:0015833">
    <property type="term" value="P:peptide transport"/>
    <property type="evidence" value="ECO:0007669"/>
    <property type="project" value="InterPro"/>
</dbReference>
<dbReference type="NCBIfam" id="TIGR01727">
    <property type="entry name" value="oligo_HPY"/>
    <property type="match status" value="1"/>
</dbReference>
<dbReference type="EMBL" id="PDOA01000008">
    <property type="protein sequence ID" value="PWC28362.1"/>
    <property type="molecule type" value="Genomic_DNA"/>
</dbReference>
<comment type="subcellular location">
    <subcellularLocation>
        <location evidence="1">Cell inner membrane</location>
        <topology evidence="1">Peripheral membrane protein</topology>
    </subcellularLocation>
</comment>
<dbReference type="InterPro" id="IPR013563">
    <property type="entry name" value="Oligopep_ABC_C"/>
</dbReference>
<organism evidence="7 8">
    <name type="scientific">Teichococcus aestuarii</name>
    <dbReference type="NCBI Taxonomy" id="568898"/>
    <lineage>
        <taxon>Bacteria</taxon>
        <taxon>Pseudomonadati</taxon>
        <taxon>Pseudomonadota</taxon>
        <taxon>Alphaproteobacteria</taxon>
        <taxon>Acetobacterales</taxon>
        <taxon>Roseomonadaceae</taxon>
        <taxon>Roseomonas</taxon>
    </lineage>
</organism>
<dbReference type="FunFam" id="3.40.50.300:FF:000016">
    <property type="entry name" value="Oligopeptide ABC transporter ATP-binding component"/>
    <property type="match status" value="1"/>
</dbReference>
<dbReference type="Gene3D" id="3.40.50.300">
    <property type="entry name" value="P-loop containing nucleotide triphosphate hydrolases"/>
    <property type="match status" value="1"/>
</dbReference>
<dbReference type="GO" id="GO:0016887">
    <property type="term" value="F:ATP hydrolysis activity"/>
    <property type="evidence" value="ECO:0007669"/>
    <property type="project" value="InterPro"/>
</dbReference>
<dbReference type="RefSeq" id="WP_109517590.1">
    <property type="nucleotide sequence ID" value="NZ_JBHSCH010000004.1"/>
</dbReference>
<dbReference type="InterPro" id="IPR003593">
    <property type="entry name" value="AAA+_ATPase"/>
</dbReference>
<keyword evidence="4" id="KW-0547">Nucleotide-binding</keyword>
<dbReference type="InterPro" id="IPR003439">
    <property type="entry name" value="ABC_transporter-like_ATP-bd"/>
</dbReference>
<reference evidence="8" key="1">
    <citation type="submission" date="2017-10" db="EMBL/GenBank/DDBJ databases">
        <authorList>
            <person name="Toshchakov S.V."/>
            <person name="Goeva M.A."/>
        </authorList>
    </citation>
    <scope>NUCLEOTIDE SEQUENCE [LARGE SCALE GENOMIC DNA]</scope>
    <source>
        <strain evidence="8">JR1/69-1-13</strain>
    </source>
</reference>
<evidence type="ECO:0000256" key="5">
    <source>
        <dbReference type="ARBA" id="ARBA00022840"/>
    </source>
</evidence>
<evidence type="ECO:0000256" key="4">
    <source>
        <dbReference type="ARBA" id="ARBA00022741"/>
    </source>
</evidence>
<dbReference type="GO" id="GO:0005886">
    <property type="term" value="C:plasma membrane"/>
    <property type="evidence" value="ECO:0007669"/>
    <property type="project" value="UniProtKB-SubCell"/>
</dbReference>
<dbReference type="OrthoDB" id="9767950at2"/>
<dbReference type="GO" id="GO:0005524">
    <property type="term" value="F:ATP binding"/>
    <property type="evidence" value="ECO:0007669"/>
    <property type="project" value="UniProtKB-KW"/>
</dbReference>
<evidence type="ECO:0000259" key="6">
    <source>
        <dbReference type="PROSITE" id="PS50893"/>
    </source>
</evidence>
<dbReference type="Pfam" id="PF00005">
    <property type="entry name" value="ABC_tran"/>
    <property type="match status" value="1"/>
</dbReference>
<dbReference type="GO" id="GO:0055085">
    <property type="term" value="P:transmembrane transport"/>
    <property type="evidence" value="ECO:0007669"/>
    <property type="project" value="UniProtKB-ARBA"/>
</dbReference>
<evidence type="ECO:0000313" key="7">
    <source>
        <dbReference type="EMBL" id="PWC28362.1"/>
    </source>
</evidence>
<name>A0A2U1V385_9PROT</name>
<dbReference type="SMART" id="SM00382">
    <property type="entry name" value="AAA"/>
    <property type="match status" value="1"/>
</dbReference>
<evidence type="ECO:0000256" key="2">
    <source>
        <dbReference type="ARBA" id="ARBA00005417"/>
    </source>
</evidence>
<dbReference type="CDD" id="cd03257">
    <property type="entry name" value="ABC_NikE_OppD_transporters"/>
    <property type="match status" value="1"/>
</dbReference>
<dbReference type="PANTHER" id="PTHR43776">
    <property type="entry name" value="TRANSPORT ATP-BINDING PROTEIN"/>
    <property type="match status" value="1"/>
</dbReference>